<reference evidence="2 3" key="1">
    <citation type="submission" date="2018-05" db="EMBL/GenBank/DDBJ databases">
        <title>Genome sequencing and assembly of the regulated plant pathogen Lachnellula willkommii and related sister species for the development of diagnostic species identification markers.</title>
        <authorList>
            <person name="Giroux E."/>
            <person name="Bilodeau G."/>
        </authorList>
    </citation>
    <scope>NUCLEOTIDE SEQUENCE [LARGE SCALE GENOMIC DNA]</scope>
    <source>
        <strain evidence="2 3">CBS 160.35</strain>
    </source>
</reference>
<evidence type="ECO:0000313" key="3">
    <source>
        <dbReference type="Proteomes" id="UP000443090"/>
    </source>
</evidence>
<comment type="caution">
    <text evidence="2">The sequence shown here is derived from an EMBL/GenBank/DDBJ whole genome shotgun (WGS) entry which is preliminary data.</text>
</comment>
<dbReference type="Proteomes" id="UP000443090">
    <property type="component" value="Unassembled WGS sequence"/>
</dbReference>
<feature type="compositionally biased region" description="Basic residues" evidence="1">
    <location>
        <begin position="1"/>
        <end position="10"/>
    </location>
</feature>
<feature type="compositionally biased region" description="Polar residues" evidence="1">
    <location>
        <begin position="1085"/>
        <end position="1110"/>
    </location>
</feature>
<feature type="region of interest" description="Disordered" evidence="1">
    <location>
        <begin position="406"/>
        <end position="1130"/>
    </location>
</feature>
<feature type="compositionally biased region" description="Polar residues" evidence="1">
    <location>
        <begin position="1148"/>
        <end position="1160"/>
    </location>
</feature>
<feature type="compositionally biased region" description="Low complexity" evidence="1">
    <location>
        <begin position="642"/>
        <end position="657"/>
    </location>
</feature>
<feature type="compositionally biased region" description="Polar residues" evidence="1">
    <location>
        <begin position="269"/>
        <end position="306"/>
    </location>
</feature>
<evidence type="ECO:0000256" key="1">
    <source>
        <dbReference type="SAM" id="MobiDB-lite"/>
    </source>
</evidence>
<proteinExistence type="predicted"/>
<feature type="compositionally biased region" description="Basic and acidic residues" evidence="1">
    <location>
        <begin position="218"/>
        <end position="234"/>
    </location>
</feature>
<feature type="compositionally biased region" description="Polar residues" evidence="1">
    <location>
        <begin position="584"/>
        <end position="593"/>
    </location>
</feature>
<feature type="compositionally biased region" description="Polar residues" evidence="1">
    <location>
        <begin position="462"/>
        <end position="472"/>
    </location>
</feature>
<dbReference type="AlphaFoldDB" id="A0A8H8RJ98"/>
<protein>
    <submittedName>
        <fullName evidence="2">Uncharacterized protein</fullName>
    </submittedName>
</protein>
<dbReference type="EMBL" id="QGMI01000816">
    <property type="protein sequence ID" value="TVY36543.1"/>
    <property type="molecule type" value="Genomic_DNA"/>
</dbReference>
<feature type="region of interest" description="Disordered" evidence="1">
    <location>
        <begin position="1148"/>
        <end position="1264"/>
    </location>
</feature>
<feature type="region of interest" description="Disordered" evidence="1">
    <location>
        <begin position="136"/>
        <end position="172"/>
    </location>
</feature>
<feature type="compositionally biased region" description="Basic and acidic residues" evidence="1">
    <location>
        <begin position="909"/>
        <end position="920"/>
    </location>
</feature>
<organism evidence="2 3">
    <name type="scientific">Lachnellula occidentalis</name>
    <dbReference type="NCBI Taxonomy" id="215460"/>
    <lineage>
        <taxon>Eukaryota</taxon>
        <taxon>Fungi</taxon>
        <taxon>Dikarya</taxon>
        <taxon>Ascomycota</taxon>
        <taxon>Pezizomycotina</taxon>
        <taxon>Leotiomycetes</taxon>
        <taxon>Helotiales</taxon>
        <taxon>Lachnaceae</taxon>
        <taxon>Lachnellula</taxon>
    </lineage>
</organism>
<feature type="compositionally biased region" description="Polar residues" evidence="1">
    <location>
        <begin position="15"/>
        <end position="24"/>
    </location>
</feature>
<name>A0A8H8RJ98_9HELO</name>
<accession>A0A8H8RJ98</accession>
<feature type="compositionally biased region" description="Polar residues" evidence="1">
    <location>
        <begin position="856"/>
        <end position="872"/>
    </location>
</feature>
<feature type="region of interest" description="Disordered" evidence="1">
    <location>
        <begin position="1"/>
        <end position="66"/>
    </location>
</feature>
<feature type="compositionally biased region" description="Basic and acidic residues" evidence="1">
    <location>
        <begin position="749"/>
        <end position="779"/>
    </location>
</feature>
<feature type="compositionally biased region" description="Basic and acidic residues" evidence="1">
    <location>
        <begin position="43"/>
        <end position="53"/>
    </location>
</feature>
<dbReference type="OrthoDB" id="5335210at2759"/>
<feature type="compositionally biased region" description="Polar residues" evidence="1">
    <location>
        <begin position="489"/>
        <end position="522"/>
    </location>
</feature>
<feature type="compositionally biased region" description="Polar residues" evidence="1">
    <location>
        <begin position="1193"/>
        <end position="1204"/>
    </location>
</feature>
<keyword evidence="3" id="KW-1185">Reference proteome</keyword>
<feature type="compositionally biased region" description="Polar residues" evidence="1">
    <location>
        <begin position="139"/>
        <end position="149"/>
    </location>
</feature>
<sequence length="1264" mass="137942">MNRFRTKKKAKETSESLVRASTDSDLPAIQPVKKSKTFGRSKKNPEPEPKPELDLANALPPSDDFRTSLLMNGLSARFSMLREQDDPKSKIGKASDDSVLFPKRQSRLNDLNFQSRGLSDIAEVASINGSVRPPFAITRQDSYDTNGSFGTDDDSTHGSMMNRSKPGEGNVLFGGRQKIYKIPVTASGSTKSLAEAGGTGMGGRALYGDDVSQSAFQKLREREREQEQERERLALLEQEESEAPSSRPPSPPLSGYNRNRETSSTTSSGGPSNIRTSTAATSFTSQRTPSLNGSHTPITPAGSVSNAGLERSTTKTRRLYETGLDQHLHEQQFSAMNRIDTLTRQRALGGHTPPLVNSPTNIPQQGEKWERRPIAGQASMPNLRAASPPPSVVPLNTFDFALRSSNAPETKPYGMVSPPLSPPVSEHEDPATLPVRPNDRGKATALGAFAKPVQPYDENKYSQRQLQMQQGRKSPPIRKHSPPGAFAPHQQQPMGRTRVEPNTTFASGRSRSNSSAQRQFSPSDRIPEAQPPPSQPKVNISQNRAIAKGAFLSSPDESIMSSPVEHTPKPQPRANPQPLDLSRINFQDRNVNMQRPPESQHPANRQRPIPEISSHAVNGSNDVPPYPQVIPSESEVPPAEDSPTLGPTPTMTGLSGMVRQHLRSDSDKSSIYGGSPSAGLTSRFPVDSSEPMAHVDLNHRSNPWDNEDWDQAYNESYEPSHGPAMDGAVHAPVSFPAANAGTVQAGRPSWERELDAHHTRDGSTETQKERQHFKDDLAERRRRVQENLKSFVETESRSASPLPGSDWSRDGNAGNVTKNNPLGLLKSKSRRGSLVGRPKEPSPASQTKAMKMMGLGNTTINSSPSPGKQSFEANPRRQENGDQASQVPSPVKNPEGSVITPQTKAFRQARRDAQRDRERQQVNTRHQPKLAREAERSEWPTSPAEFQPRANEQRSQNVPANIRTRQRSPSRDRKPPPVTLSHRNGSQESKGSVGSNRSGSGPPSRASRDRSSSDASGRSKSRNGRYKDDLAKAMAEGISSSSQGMYDELEPPPSARFPQKSPGTPSSQYQPSPVPSPMIMGPNGRSRSNSRATTGYFESQTLQPVQTNIAMVSPRPSPTAPFSINSTPAQPSPAIRFIYVESHYYQSSSRGISPERNGSCSADPPVNPMRRQTRRMFGLKKNSDGEVQLMPAATQSTEEMSTFSGDEGESKPKSRKLRKSSSEGGNLNARARQAVNAQPSPAMPSATFPVSRDSPPRAVDGGMF</sequence>
<feature type="region of interest" description="Disordered" evidence="1">
    <location>
        <begin position="184"/>
        <end position="321"/>
    </location>
</feature>
<feature type="compositionally biased region" description="Low complexity" evidence="1">
    <location>
        <begin position="989"/>
        <end position="1005"/>
    </location>
</feature>
<feature type="compositionally biased region" description="Basic residues" evidence="1">
    <location>
        <begin position="33"/>
        <end position="42"/>
    </location>
</feature>
<feature type="compositionally biased region" description="Polar residues" evidence="1">
    <location>
        <begin position="1120"/>
        <end position="1129"/>
    </location>
</feature>
<evidence type="ECO:0000313" key="2">
    <source>
        <dbReference type="EMBL" id="TVY36543.1"/>
    </source>
</evidence>
<gene>
    <name evidence="2" type="ORF">LOCC1_G008821</name>
</gene>